<dbReference type="PANTHER" id="PTHR39340">
    <property type="entry name" value="SULFOFRUCTOSEPHOSPHATE ALDOLASE"/>
    <property type="match status" value="1"/>
</dbReference>
<dbReference type="Gene3D" id="3.20.20.70">
    <property type="entry name" value="Aldolase class I"/>
    <property type="match status" value="1"/>
</dbReference>
<evidence type="ECO:0000313" key="3">
    <source>
        <dbReference type="EMBL" id="OGE65150.1"/>
    </source>
</evidence>
<comment type="caution">
    <text evidence="3">The sequence shown here is derived from an EMBL/GenBank/DDBJ whole genome shotgun (WGS) entry which is preliminary data.</text>
</comment>
<comment type="similarity">
    <text evidence="1">Belongs to the aldolase LacD family.</text>
</comment>
<reference evidence="3 4" key="1">
    <citation type="journal article" date="2016" name="Nat. Commun.">
        <title>Thousands of microbial genomes shed light on interconnected biogeochemical processes in an aquifer system.</title>
        <authorList>
            <person name="Anantharaman K."/>
            <person name="Brown C.T."/>
            <person name="Hug L.A."/>
            <person name="Sharon I."/>
            <person name="Castelle C.J."/>
            <person name="Probst A.J."/>
            <person name="Thomas B.C."/>
            <person name="Singh A."/>
            <person name="Wilkins M.J."/>
            <person name="Karaoz U."/>
            <person name="Brodie E.L."/>
            <person name="Williams K.H."/>
            <person name="Hubbard S.S."/>
            <person name="Banfield J.F."/>
        </authorList>
    </citation>
    <scope>NUCLEOTIDE SEQUENCE [LARGE SCALE GENOMIC DNA]</scope>
</reference>
<dbReference type="AlphaFoldDB" id="A0A1F5MIN9"/>
<evidence type="ECO:0000313" key="4">
    <source>
        <dbReference type="Proteomes" id="UP000178017"/>
    </source>
</evidence>
<gene>
    <name evidence="3" type="ORF">A3B49_01295</name>
</gene>
<protein>
    <recommendedName>
        <fullName evidence="5">DUF2090 domain-containing protein</fullName>
    </recommendedName>
</protein>
<proteinExistence type="inferred from homology"/>
<evidence type="ECO:0008006" key="5">
    <source>
        <dbReference type="Google" id="ProtNLM"/>
    </source>
</evidence>
<organism evidence="3 4">
    <name type="scientific">Candidatus Daviesbacteria bacterium RIFCSPLOWO2_01_FULL_40_24</name>
    <dbReference type="NCBI Taxonomy" id="1797787"/>
    <lineage>
        <taxon>Bacteria</taxon>
        <taxon>Candidatus Daviesiibacteriota</taxon>
    </lineage>
</organism>
<sequence>MDLNQFTNNGKYLMLALDHRGSFKKLMSPDTPDSVTDENIINLKSEIINSVQDQMSGLLIDVAWGIKSYQGSKPFLLPVERSGYSDQKGERVTELEYTASQLKEMGASGAKLLIYFNPDHESSHLQLATASHVLKECQDLKFPFFLEIVTYGDGADLTCRSLRRFVDVGVVPDVFKLEYPGNLDRCQEITKMLNKTPWILLTRGDTFDKFVAELKEAVYSGAEGFLAGRALWQEVCSMTGEQKSFFLSKTLPERFKKIAGIALSS</sequence>
<dbReference type="InterPro" id="IPR013785">
    <property type="entry name" value="Aldolase_TIM"/>
</dbReference>
<dbReference type="SUPFAM" id="SSF51569">
    <property type="entry name" value="Aldolase"/>
    <property type="match status" value="1"/>
</dbReference>
<evidence type="ECO:0000256" key="2">
    <source>
        <dbReference type="ARBA" id="ARBA00023239"/>
    </source>
</evidence>
<dbReference type="GO" id="GO:0061595">
    <property type="term" value="F:6-deoxy-6-sulfofructose-1-phosphate aldolase activity"/>
    <property type="evidence" value="ECO:0007669"/>
    <property type="project" value="TreeGrafter"/>
</dbReference>
<accession>A0A1F5MIN9</accession>
<dbReference type="Proteomes" id="UP000178017">
    <property type="component" value="Unassembled WGS sequence"/>
</dbReference>
<dbReference type="InterPro" id="IPR002915">
    <property type="entry name" value="DeoC/FbaB/LacD_aldolase"/>
</dbReference>
<dbReference type="InterPro" id="IPR050552">
    <property type="entry name" value="LacD_aldolase"/>
</dbReference>
<dbReference type="PANTHER" id="PTHR39340:SF1">
    <property type="entry name" value="SULFOFRUCTOSEPHOSPHATE ALDOLASE"/>
    <property type="match status" value="1"/>
</dbReference>
<keyword evidence="2" id="KW-0456">Lyase</keyword>
<evidence type="ECO:0000256" key="1">
    <source>
        <dbReference type="ARBA" id="ARBA00008679"/>
    </source>
</evidence>
<dbReference type="GO" id="GO:1902777">
    <property type="term" value="P:6-sulfoquinovose(1-) catabolic process"/>
    <property type="evidence" value="ECO:0007669"/>
    <property type="project" value="TreeGrafter"/>
</dbReference>
<name>A0A1F5MIN9_9BACT</name>
<dbReference type="EMBL" id="MFDO01000023">
    <property type="protein sequence ID" value="OGE65150.1"/>
    <property type="molecule type" value="Genomic_DNA"/>
</dbReference>
<dbReference type="Pfam" id="PF01791">
    <property type="entry name" value="DeoC"/>
    <property type="match status" value="1"/>
</dbReference>